<evidence type="ECO:0000313" key="1">
    <source>
        <dbReference type="Proteomes" id="UP000036681"/>
    </source>
</evidence>
<dbReference type="Proteomes" id="UP000036681">
    <property type="component" value="Unplaced"/>
</dbReference>
<sequence>MDGKKTLQASGKCLLLRTRLTFQAIAKNHSVQAAAKMYEAYKANLGVPVAAGMSANWLLSMSVLPRFPAIFAFGTAEAEAANTIAAHLIAHYETICSVPR</sequence>
<name>A0A0M3HU31_ASCLU</name>
<proteinExistence type="predicted"/>
<protein>
    <submittedName>
        <fullName evidence="2">TFR_dimer domain-containing protein</fullName>
    </submittedName>
</protein>
<dbReference type="AlphaFoldDB" id="A0A0M3HU31"/>
<organism evidence="1 2">
    <name type="scientific">Ascaris lumbricoides</name>
    <name type="common">Giant roundworm</name>
    <dbReference type="NCBI Taxonomy" id="6252"/>
    <lineage>
        <taxon>Eukaryota</taxon>
        <taxon>Metazoa</taxon>
        <taxon>Ecdysozoa</taxon>
        <taxon>Nematoda</taxon>
        <taxon>Chromadorea</taxon>
        <taxon>Rhabditida</taxon>
        <taxon>Spirurina</taxon>
        <taxon>Ascaridomorpha</taxon>
        <taxon>Ascaridoidea</taxon>
        <taxon>Ascarididae</taxon>
        <taxon>Ascaris</taxon>
    </lineage>
</organism>
<evidence type="ECO:0000313" key="2">
    <source>
        <dbReference type="WBParaSite" id="ALUE_0000625101-mRNA-1"/>
    </source>
</evidence>
<accession>A0A0M3HU31</accession>
<reference evidence="2" key="1">
    <citation type="submission" date="2017-02" db="UniProtKB">
        <authorList>
            <consortium name="WormBaseParasite"/>
        </authorList>
    </citation>
    <scope>IDENTIFICATION</scope>
</reference>
<keyword evidence="1" id="KW-1185">Reference proteome</keyword>
<dbReference type="WBParaSite" id="ALUE_0000625101-mRNA-1">
    <property type="protein sequence ID" value="ALUE_0000625101-mRNA-1"/>
    <property type="gene ID" value="ALUE_0000625101"/>
</dbReference>